<dbReference type="PANTHER" id="PTHR13437">
    <property type="entry name" value="NUCLEOPORIN P58/P45 NUCLEOPORIN-LIKE PROTEIN 1"/>
    <property type="match status" value="1"/>
</dbReference>
<keyword evidence="5" id="KW-0811">Translocation</keyword>
<dbReference type="PANTHER" id="PTHR13437:SF2">
    <property type="entry name" value="NUCLEOPORIN P58_P45"/>
    <property type="match status" value="1"/>
</dbReference>
<dbReference type="InterPro" id="IPR024882">
    <property type="entry name" value="NUP58/p45/49"/>
</dbReference>
<dbReference type="Pfam" id="PF15967">
    <property type="entry name" value="Nucleoporin_FG2"/>
    <property type="match status" value="1"/>
</dbReference>
<dbReference type="GO" id="GO:0015031">
    <property type="term" value="P:protein transport"/>
    <property type="evidence" value="ECO:0007669"/>
    <property type="project" value="UniProtKB-KW"/>
</dbReference>
<keyword evidence="4" id="KW-0653">Protein transport</keyword>
<keyword evidence="10" id="KW-1185">Reference proteome</keyword>
<dbReference type="AlphaFoldDB" id="A0A316U7Z8"/>
<dbReference type="RefSeq" id="XP_025348134.1">
    <property type="nucleotide sequence ID" value="XM_025494250.1"/>
</dbReference>
<evidence type="ECO:0000256" key="7">
    <source>
        <dbReference type="ARBA" id="ARBA00023242"/>
    </source>
</evidence>
<evidence type="ECO:0000313" key="9">
    <source>
        <dbReference type="EMBL" id="PWN20974.1"/>
    </source>
</evidence>
<keyword evidence="2" id="KW-0813">Transport</keyword>
<evidence type="ECO:0000256" key="8">
    <source>
        <dbReference type="SAM" id="MobiDB-lite"/>
    </source>
</evidence>
<name>A0A316U7Z8_9BASI</name>
<feature type="region of interest" description="Disordered" evidence="8">
    <location>
        <begin position="1"/>
        <end position="152"/>
    </location>
</feature>
<reference evidence="9 10" key="1">
    <citation type="journal article" date="2018" name="Mol. Biol. Evol.">
        <title>Broad Genomic Sampling Reveals a Smut Pathogenic Ancestry of the Fungal Clade Ustilaginomycotina.</title>
        <authorList>
            <person name="Kijpornyongpan T."/>
            <person name="Mondo S.J."/>
            <person name="Barry K."/>
            <person name="Sandor L."/>
            <person name="Lee J."/>
            <person name="Lipzen A."/>
            <person name="Pangilinan J."/>
            <person name="LaButti K."/>
            <person name="Hainaut M."/>
            <person name="Henrissat B."/>
            <person name="Grigoriev I.V."/>
            <person name="Spatafora J.W."/>
            <person name="Aime M.C."/>
        </authorList>
    </citation>
    <scope>NUCLEOTIDE SEQUENCE [LARGE SCALE GENOMIC DNA]</scope>
    <source>
        <strain evidence="9 10">MCA 4718</strain>
    </source>
</reference>
<dbReference type="GO" id="GO:0017056">
    <property type="term" value="F:structural constituent of nuclear pore"/>
    <property type="evidence" value="ECO:0007669"/>
    <property type="project" value="InterPro"/>
</dbReference>
<evidence type="ECO:0000256" key="2">
    <source>
        <dbReference type="ARBA" id="ARBA00022448"/>
    </source>
</evidence>
<dbReference type="GO" id="GO:0005643">
    <property type="term" value="C:nuclear pore"/>
    <property type="evidence" value="ECO:0007669"/>
    <property type="project" value="UniProtKB-SubCell"/>
</dbReference>
<dbReference type="GO" id="GO:0051028">
    <property type="term" value="P:mRNA transport"/>
    <property type="evidence" value="ECO:0007669"/>
    <property type="project" value="UniProtKB-KW"/>
</dbReference>
<protein>
    <submittedName>
        <fullName evidence="9">Uncharacterized protein</fullName>
    </submittedName>
</protein>
<dbReference type="STRING" id="1684307.A0A316U7Z8"/>
<keyword evidence="3" id="KW-0509">mRNA transport</keyword>
<gene>
    <name evidence="9" type="ORF">BCV69DRAFT_298769</name>
</gene>
<sequence>MIRSASFGTSGAPPAKQPFSFGGPSSSTTTSQPQQGTGTTGGFSFGGAGTGGGANPSTTAPAGSTAGAPSFSFGGASTSQPQQQQQQQPASTFSFGGPSNTQTQQPGAGTSLFGSSTSTAAKPGGFSFGQSSAQPQSNTGTGGGGLFGTTQPAAASINTGLGGSLFGGAAAGGSSALSGFGQSQQQQQQQQQQGGSALLSHPFYQKERFNDLSDEARKLVEEMDKMINSQVSIRDELQPKLIPSSSSSASSFSGPGGSSSLAPLGQQISALYSTLHEAGLALATLGSSLERELTTVRNLGSTVQNDRNDLGVLWEIGGAFRDGRGAGDSRRDWMRDYFTKSAEEFRSRILRYRDSMEQVSRHLSSLSSRDAHSPQAISDTLYFQHSTFMQLANQVAGIHGEVEVLKRDYRSWYAQQFRSVRDPFEIGAEDERGALFA</sequence>
<feature type="region of interest" description="Disordered" evidence="8">
    <location>
        <begin position="173"/>
        <end position="196"/>
    </location>
</feature>
<proteinExistence type="predicted"/>
<comment type="subcellular location">
    <subcellularLocation>
        <location evidence="1">Nucleus</location>
        <location evidence="1">Nuclear pore complex</location>
    </subcellularLocation>
</comment>
<keyword evidence="7" id="KW-0539">Nucleus</keyword>
<dbReference type="Proteomes" id="UP000245942">
    <property type="component" value="Unassembled WGS sequence"/>
</dbReference>
<keyword evidence="6" id="KW-0906">Nuclear pore complex</keyword>
<feature type="compositionally biased region" description="Low complexity" evidence="8">
    <location>
        <begin position="17"/>
        <end position="37"/>
    </location>
</feature>
<organism evidence="9 10">
    <name type="scientific">Pseudomicrostroma glucosiphilum</name>
    <dbReference type="NCBI Taxonomy" id="1684307"/>
    <lineage>
        <taxon>Eukaryota</taxon>
        <taxon>Fungi</taxon>
        <taxon>Dikarya</taxon>
        <taxon>Basidiomycota</taxon>
        <taxon>Ustilaginomycotina</taxon>
        <taxon>Exobasidiomycetes</taxon>
        <taxon>Microstromatales</taxon>
        <taxon>Microstromatales incertae sedis</taxon>
        <taxon>Pseudomicrostroma</taxon>
    </lineage>
</organism>
<dbReference type="GeneID" id="37015984"/>
<feature type="compositionally biased region" description="Polar residues" evidence="8">
    <location>
        <begin position="90"/>
        <end position="120"/>
    </location>
</feature>
<feature type="compositionally biased region" description="Low complexity" evidence="8">
    <location>
        <begin position="55"/>
        <end position="89"/>
    </location>
</feature>
<evidence type="ECO:0000256" key="3">
    <source>
        <dbReference type="ARBA" id="ARBA00022816"/>
    </source>
</evidence>
<dbReference type="GO" id="GO:0008139">
    <property type="term" value="F:nuclear localization sequence binding"/>
    <property type="evidence" value="ECO:0007669"/>
    <property type="project" value="InterPro"/>
</dbReference>
<evidence type="ECO:0000256" key="4">
    <source>
        <dbReference type="ARBA" id="ARBA00022927"/>
    </source>
</evidence>
<dbReference type="OrthoDB" id="2538017at2759"/>
<evidence type="ECO:0000256" key="5">
    <source>
        <dbReference type="ARBA" id="ARBA00023010"/>
    </source>
</evidence>
<feature type="compositionally biased region" description="Polar residues" evidence="8">
    <location>
        <begin position="128"/>
        <end position="138"/>
    </location>
</feature>
<dbReference type="EMBL" id="KZ819326">
    <property type="protein sequence ID" value="PWN20974.1"/>
    <property type="molecule type" value="Genomic_DNA"/>
</dbReference>
<evidence type="ECO:0000256" key="6">
    <source>
        <dbReference type="ARBA" id="ARBA00023132"/>
    </source>
</evidence>
<feature type="compositionally biased region" description="Gly residues" evidence="8">
    <location>
        <begin position="38"/>
        <end position="54"/>
    </location>
</feature>
<evidence type="ECO:0000256" key="1">
    <source>
        <dbReference type="ARBA" id="ARBA00004567"/>
    </source>
</evidence>
<dbReference type="Gene3D" id="6.10.140.1350">
    <property type="match status" value="1"/>
</dbReference>
<accession>A0A316U7Z8</accession>
<evidence type="ECO:0000313" key="10">
    <source>
        <dbReference type="Proteomes" id="UP000245942"/>
    </source>
</evidence>